<reference evidence="2 3" key="1">
    <citation type="submission" date="2019-09" db="EMBL/GenBank/DDBJ databases">
        <title>Gimesia benthica sp. nov., a novel bacterium isolated from deep-sea water of the Northwest Indian Ocean.</title>
        <authorList>
            <person name="Dai X."/>
        </authorList>
    </citation>
    <scope>NUCLEOTIDE SEQUENCE [LARGE SCALE GENOMIC DNA]</scope>
    <source>
        <strain evidence="2 3">E7</strain>
    </source>
</reference>
<dbReference type="AlphaFoldDB" id="A0A6I6ALU8"/>
<evidence type="ECO:0000259" key="1">
    <source>
        <dbReference type="Pfam" id="PF09413"/>
    </source>
</evidence>
<evidence type="ECO:0000313" key="2">
    <source>
        <dbReference type="EMBL" id="QGQ25930.1"/>
    </source>
</evidence>
<proteinExistence type="predicted"/>
<dbReference type="InterPro" id="IPR018551">
    <property type="entry name" value="DUF2007"/>
</dbReference>
<dbReference type="Gene3D" id="3.30.70.790">
    <property type="entry name" value="UreE, C-terminal domain"/>
    <property type="match status" value="1"/>
</dbReference>
<dbReference type="Pfam" id="PF09413">
    <property type="entry name" value="DUF2007"/>
    <property type="match status" value="1"/>
</dbReference>
<gene>
    <name evidence="2" type="ORF">F1728_26105</name>
</gene>
<dbReference type="Proteomes" id="UP000427281">
    <property type="component" value="Chromosome"/>
</dbReference>
<protein>
    <submittedName>
        <fullName evidence="2">DUF2007 domain-containing protein</fullName>
    </submittedName>
</protein>
<name>A0A6I6ALU8_9PLAN</name>
<dbReference type="InterPro" id="IPR011322">
    <property type="entry name" value="N-reg_PII-like_a/b"/>
</dbReference>
<organism evidence="2 3">
    <name type="scientific">Gimesia benthica</name>
    <dbReference type="NCBI Taxonomy" id="2608982"/>
    <lineage>
        <taxon>Bacteria</taxon>
        <taxon>Pseudomonadati</taxon>
        <taxon>Planctomycetota</taxon>
        <taxon>Planctomycetia</taxon>
        <taxon>Planctomycetales</taxon>
        <taxon>Planctomycetaceae</taxon>
        <taxon>Gimesia</taxon>
    </lineage>
</organism>
<dbReference type="KEGG" id="gim:F1728_26105"/>
<sequence>MMSSLFRDGLSKEHNTMSDSLETVYSTTNVMEAEFIKMTLEGEGIRCLLENENQAAMTGIFEIKVDVVSSNVDRARQIIDEIRESSQSHEDSSEEE</sequence>
<dbReference type="SUPFAM" id="SSF54913">
    <property type="entry name" value="GlnB-like"/>
    <property type="match status" value="1"/>
</dbReference>
<keyword evidence="3" id="KW-1185">Reference proteome</keyword>
<accession>A0A6I6ALU8</accession>
<evidence type="ECO:0000313" key="3">
    <source>
        <dbReference type="Proteomes" id="UP000427281"/>
    </source>
</evidence>
<dbReference type="EMBL" id="CP043930">
    <property type="protein sequence ID" value="QGQ25930.1"/>
    <property type="molecule type" value="Genomic_DNA"/>
</dbReference>
<feature type="domain" description="DUF2007" evidence="1">
    <location>
        <begin position="23"/>
        <end position="82"/>
    </location>
</feature>